<reference evidence="1 2" key="1">
    <citation type="submission" date="2019-11" db="EMBL/GenBank/DDBJ databases">
        <title>Genome sequences of 17 halophilic strains isolated from different environments.</title>
        <authorList>
            <person name="Furrow R.E."/>
        </authorList>
    </citation>
    <scope>NUCLEOTIDE SEQUENCE [LARGE SCALE GENOMIC DNA]</scope>
    <source>
        <strain evidence="1 2">22514_16_FS</strain>
    </source>
</reference>
<gene>
    <name evidence="1" type="ORF">GLW05_09590</name>
</gene>
<accession>A0A6I5A0B7</accession>
<protein>
    <recommendedName>
        <fullName evidence="3">SbsA Ig-like domain-containing protein</fullName>
    </recommendedName>
</protein>
<sequence length="401" mass="46314">MMFYRIIVCLFLSFMIVGGLPIHGEKRDYRSSYSTWVWRTYQIVDHQEELFRELESKRVQKIYLQVNRDISKVEYRTFIQKASKKGMDVYALEGSPSWVEIDNQRASLFMDWLEKYQKEASQPQQFTGIHLDVEPHAHAMWDTNQQKAITRYQAILKSFRKKAAALNLPFESDLPFWFDGVSFDNENGKGRLSDWVIRNTDGITVLAYRNFVEGKNGIIPLIEHETEYANKLNTKVEVGVETKDMNPAYLTFYELGQQQMNDVLGKVANHYGDASSFNGFAVHEYNSWTEIDKEPISYEEDAFILYKSKKNVGVNHNWVIQLNTALDEESVHSKTVYVKKDNGEKIDVNVNLEGADRVVVQSPNGGYETGASYTLYIDDEVLSAKGKKMKNGVFMPFMIEN</sequence>
<organism evidence="1 2">
    <name type="scientific">Pontibacillus yanchengensis</name>
    <dbReference type="NCBI Taxonomy" id="462910"/>
    <lineage>
        <taxon>Bacteria</taxon>
        <taxon>Bacillati</taxon>
        <taxon>Bacillota</taxon>
        <taxon>Bacilli</taxon>
        <taxon>Bacillales</taxon>
        <taxon>Bacillaceae</taxon>
        <taxon>Pontibacillus</taxon>
    </lineage>
</organism>
<evidence type="ECO:0000313" key="1">
    <source>
        <dbReference type="EMBL" id="MYL33850.1"/>
    </source>
</evidence>
<name>A0A6I5A0B7_9BACI</name>
<comment type="caution">
    <text evidence="1">The sequence shown here is derived from an EMBL/GenBank/DDBJ whole genome shotgun (WGS) entry which is preliminary data.</text>
</comment>
<evidence type="ECO:0000313" key="2">
    <source>
        <dbReference type="Proteomes" id="UP000468638"/>
    </source>
</evidence>
<dbReference type="Proteomes" id="UP000468638">
    <property type="component" value="Unassembled WGS sequence"/>
</dbReference>
<proteinExistence type="predicted"/>
<evidence type="ECO:0008006" key="3">
    <source>
        <dbReference type="Google" id="ProtNLM"/>
    </source>
</evidence>
<dbReference type="EMBL" id="WMEQ01000006">
    <property type="protein sequence ID" value="MYL33850.1"/>
    <property type="molecule type" value="Genomic_DNA"/>
</dbReference>
<dbReference type="AlphaFoldDB" id="A0A6I5A0B7"/>